<dbReference type="PANTHER" id="PTHR11588">
    <property type="entry name" value="TUBULIN"/>
    <property type="match status" value="1"/>
</dbReference>
<keyword evidence="14" id="KW-1185">Reference proteome</keyword>
<dbReference type="AlphaFoldDB" id="A0A8C3J5K7"/>
<evidence type="ECO:0000256" key="2">
    <source>
        <dbReference type="ARBA" id="ARBA00004267"/>
    </source>
</evidence>
<keyword evidence="6" id="KW-0493">Microtubule</keyword>
<dbReference type="GO" id="GO:0031122">
    <property type="term" value="P:cytoplasmic microtubule organization"/>
    <property type="evidence" value="ECO:0007669"/>
    <property type="project" value="InterPro"/>
</dbReference>
<dbReference type="Pfam" id="PF03953">
    <property type="entry name" value="Tubulin_C"/>
    <property type="match status" value="1"/>
</dbReference>
<feature type="region of interest" description="Disordered" evidence="10">
    <location>
        <begin position="124"/>
        <end position="181"/>
    </location>
</feature>
<dbReference type="PRINTS" id="PR01161">
    <property type="entry name" value="TUBULIN"/>
</dbReference>
<feature type="compositionally biased region" description="Low complexity" evidence="10">
    <location>
        <begin position="42"/>
        <end position="62"/>
    </location>
</feature>
<evidence type="ECO:0000256" key="8">
    <source>
        <dbReference type="ARBA" id="ARBA00023134"/>
    </source>
</evidence>
<dbReference type="FunFam" id="3.30.1330.20:FF:000003">
    <property type="entry name" value="Tubulin gamma chain"/>
    <property type="match status" value="1"/>
</dbReference>
<keyword evidence="9" id="KW-0206">Cytoskeleton</keyword>
<dbReference type="GO" id="GO:0007020">
    <property type="term" value="P:microtubule nucleation"/>
    <property type="evidence" value="ECO:0007669"/>
    <property type="project" value="InterPro"/>
</dbReference>
<dbReference type="Gene3D" id="3.30.1330.20">
    <property type="entry name" value="Tubulin/FtsZ, C-terminal domain"/>
    <property type="match status" value="1"/>
</dbReference>
<evidence type="ECO:0000313" key="14">
    <source>
        <dbReference type="Proteomes" id="UP000694419"/>
    </source>
</evidence>
<dbReference type="InterPro" id="IPR003008">
    <property type="entry name" value="Tubulin_FtsZ_GTPase"/>
</dbReference>
<name>A0A8C3J5K7_9CHAR</name>
<dbReference type="FunFam" id="1.10.287.600:FF:000004">
    <property type="entry name" value="Tubulin gamma chain"/>
    <property type="match status" value="1"/>
</dbReference>
<evidence type="ECO:0000256" key="3">
    <source>
        <dbReference type="ARBA" id="ARBA00009636"/>
    </source>
</evidence>
<dbReference type="GO" id="GO:0005525">
    <property type="term" value="F:GTP binding"/>
    <property type="evidence" value="ECO:0007669"/>
    <property type="project" value="UniProtKB-KW"/>
</dbReference>
<dbReference type="SMART" id="SM00865">
    <property type="entry name" value="Tubulin_C"/>
    <property type="match status" value="1"/>
</dbReference>
<dbReference type="InterPro" id="IPR018316">
    <property type="entry name" value="Tubulin/FtsZ_2-layer-sand-dom"/>
</dbReference>
<evidence type="ECO:0000259" key="12">
    <source>
        <dbReference type="SMART" id="SM00865"/>
    </source>
</evidence>
<feature type="compositionally biased region" description="Low complexity" evidence="10">
    <location>
        <begin position="142"/>
        <end position="156"/>
    </location>
</feature>
<keyword evidence="7" id="KW-0547">Nucleotide-binding</keyword>
<dbReference type="Gene3D" id="1.10.287.600">
    <property type="entry name" value="Helix hairpin bin"/>
    <property type="match status" value="1"/>
</dbReference>
<accession>A0A8C3J5K7</accession>
<feature type="compositionally biased region" description="Gly residues" evidence="10">
    <location>
        <begin position="157"/>
        <end position="167"/>
    </location>
</feature>
<protein>
    <submittedName>
        <fullName evidence="13">Tubulin gamma 1</fullName>
    </submittedName>
</protein>
<feature type="region of interest" description="Disordered" evidence="10">
    <location>
        <begin position="1"/>
        <end position="94"/>
    </location>
</feature>
<dbReference type="GO" id="GO:0000930">
    <property type="term" value="C:gamma-tubulin complex"/>
    <property type="evidence" value="ECO:0007669"/>
    <property type="project" value="InterPro"/>
</dbReference>
<evidence type="ECO:0000256" key="9">
    <source>
        <dbReference type="ARBA" id="ARBA00023212"/>
    </source>
</evidence>
<dbReference type="FunFam" id="3.40.50.1440:FF:000010">
    <property type="entry name" value="Tubulin gamma chain"/>
    <property type="match status" value="1"/>
</dbReference>
<evidence type="ECO:0000256" key="4">
    <source>
        <dbReference type="ARBA" id="ARBA00011747"/>
    </source>
</evidence>
<dbReference type="GO" id="GO:0005874">
    <property type="term" value="C:microtubule"/>
    <property type="evidence" value="ECO:0007669"/>
    <property type="project" value="UniProtKB-KW"/>
</dbReference>
<dbReference type="CDD" id="cd02188">
    <property type="entry name" value="gamma_tubulin"/>
    <property type="match status" value="1"/>
</dbReference>
<feature type="compositionally biased region" description="Low complexity" evidence="10">
    <location>
        <begin position="22"/>
        <end position="31"/>
    </location>
</feature>
<dbReference type="PROSITE" id="PS00227">
    <property type="entry name" value="TUBULIN"/>
    <property type="match status" value="1"/>
</dbReference>
<comment type="cofactor">
    <cofactor evidence="1">
        <name>Mg(2+)</name>
        <dbReference type="ChEBI" id="CHEBI:18420"/>
    </cofactor>
</comment>
<dbReference type="InterPro" id="IPR017975">
    <property type="entry name" value="Tubulin_CS"/>
</dbReference>
<dbReference type="SUPFAM" id="SSF55307">
    <property type="entry name" value="Tubulin C-terminal domain-like"/>
    <property type="match status" value="1"/>
</dbReference>
<dbReference type="InterPro" id="IPR000217">
    <property type="entry name" value="Tubulin"/>
</dbReference>
<evidence type="ECO:0000256" key="1">
    <source>
        <dbReference type="ARBA" id="ARBA00001946"/>
    </source>
</evidence>
<organism evidence="13 14">
    <name type="scientific">Calidris pygmaea</name>
    <name type="common">Spoon-billed sandpiper</name>
    <dbReference type="NCBI Taxonomy" id="425635"/>
    <lineage>
        <taxon>Eukaryota</taxon>
        <taxon>Metazoa</taxon>
        <taxon>Chordata</taxon>
        <taxon>Craniata</taxon>
        <taxon>Vertebrata</taxon>
        <taxon>Euteleostomi</taxon>
        <taxon>Archelosauria</taxon>
        <taxon>Archosauria</taxon>
        <taxon>Dinosauria</taxon>
        <taxon>Saurischia</taxon>
        <taxon>Theropoda</taxon>
        <taxon>Coelurosauria</taxon>
        <taxon>Aves</taxon>
        <taxon>Neognathae</taxon>
        <taxon>Neoaves</taxon>
        <taxon>Charadriiformes</taxon>
        <taxon>Scolopacidae</taxon>
        <taxon>Calidris</taxon>
    </lineage>
</organism>
<evidence type="ECO:0000313" key="13">
    <source>
        <dbReference type="Ensembl" id="ENSCPGP00000002647.1"/>
    </source>
</evidence>
<dbReference type="InterPro" id="IPR037103">
    <property type="entry name" value="Tubulin/FtsZ-like_C"/>
</dbReference>
<comment type="subunit">
    <text evidence="4">Dimer of alpha and beta chains. A typical microtubule is a hollow water-filled tube with an outer diameter of 25 nm and an inner diameter of 15 nM. Alpha-beta heterodimers associate head-to-tail to form protofilaments running lengthwise along the microtubule wall with the beta-tubulin subunit facing the microtubule plus end conferring a structural polarity. Microtubules usually have 13 protofilaments but different protofilament numbers can be found in some organisms and specialized cells.</text>
</comment>
<feature type="compositionally biased region" description="Basic residues" evidence="10">
    <location>
        <begin position="1"/>
        <end position="16"/>
    </location>
</feature>
<proteinExistence type="inferred from homology"/>
<evidence type="ECO:0000256" key="6">
    <source>
        <dbReference type="ARBA" id="ARBA00022701"/>
    </source>
</evidence>
<evidence type="ECO:0000256" key="5">
    <source>
        <dbReference type="ARBA" id="ARBA00022490"/>
    </source>
</evidence>
<dbReference type="Pfam" id="PF00091">
    <property type="entry name" value="Tubulin"/>
    <property type="match status" value="1"/>
</dbReference>
<dbReference type="PRINTS" id="PR01164">
    <property type="entry name" value="GAMMATUBULIN"/>
</dbReference>
<dbReference type="SMART" id="SM00864">
    <property type="entry name" value="Tubulin"/>
    <property type="match status" value="1"/>
</dbReference>
<dbReference type="Proteomes" id="UP000694419">
    <property type="component" value="Unplaced"/>
</dbReference>
<keyword evidence="5" id="KW-0963">Cytoplasm</keyword>
<evidence type="ECO:0000259" key="11">
    <source>
        <dbReference type="SMART" id="SM00864"/>
    </source>
</evidence>
<feature type="domain" description="Tubulin/FtsZ GTPase" evidence="11">
    <location>
        <begin position="231"/>
        <end position="430"/>
    </location>
</feature>
<dbReference type="Ensembl" id="ENSCPGT00000002922.1">
    <property type="protein sequence ID" value="ENSCPGP00000002647.1"/>
    <property type="gene ID" value="ENSCPGG00000001967.1"/>
</dbReference>
<comment type="subcellular location">
    <subcellularLocation>
        <location evidence="2">Cytoplasm</location>
        <location evidence="2">Cytoskeleton</location>
        <location evidence="2">Microtubule organizing center</location>
    </subcellularLocation>
</comment>
<feature type="domain" description="Tubulin/FtsZ 2-layer sandwich" evidence="12">
    <location>
        <begin position="432"/>
        <end position="576"/>
    </location>
</feature>
<evidence type="ECO:0000256" key="7">
    <source>
        <dbReference type="ARBA" id="ARBA00022741"/>
    </source>
</evidence>
<reference evidence="13" key="1">
    <citation type="submission" date="2025-08" db="UniProtKB">
        <authorList>
            <consortium name="Ensembl"/>
        </authorList>
    </citation>
    <scope>IDENTIFICATION</scope>
</reference>
<dbReference type="InterPro" id="IPR002454">
    <property type="entry name" value="Gamma_tubulin"/>
</dbReference>
<dbReference type="InterPro" id="IPR023123">
    <property type="entry name" value="Tubulin_C"/>
</dbReference>
<dbReference type="SUPFAM" id="SSF52490">
    <property type="entry name" value="Tubulin nucleotide-binding domain-like"/>
    <property type="match status" value="1"/>
</dbReference>
<evidence type="ECO:0000256" key="10">
    <source>
        <dbReference type="SAM" id="MobiDB-lite"/>
    </source>
</evidence>
<dbReference type="Gene3D" id="3.40.50.1440">
    <property type="entry name" value="Tubulin/FtsZ, GTPase domain"/>
    <property type="match status" value="1"/>
</dbReference>
<dbReference type="InterPro" id="IPR036525">
    <property type="entry name" value="Tubulin/FtsZ_GTPase_sf"/>
</dbReference>
<reference evidence="13" key="2">
    <citation type="submission" date="2025-09" db="UniProtKB">
        <authorList>
            <consortium name="Ensembl"/>
        </authorList>
    </citation>
    <scope>IDENTIFICATION</scope>
</reference>
<comment type="similarity">
    <text evidence="3">Belongs to the tubulin family.</text>
</comment>
<keyword evidence="8" id="KW-0342">GTP-binding</keyword>
<sequence length="634" mass="69258">MACAPSRRRPLTRRGRAPPPTTARCARAAPTPARPARRSAAARRAPGGPAAKRSAPAPAAAVRRARRAAPPPPPPPWLHDRHQHPPAPARARAAAAAAAAADMAAPAAAGSEAALGAAILAQAPAPPPPARAQARCQERRSPGSARRAGAVPLAPGGRRGGAGGEASGGTERSGAEKSRASAAMPREIITLQLGQCGNQIGFEFWKQLCAEHGISPEGIVEEFATEGTDRKDVFFYQADDEHYIPRAVLLDLEPRVIHSILNSPYANLYNPENIYLSEHGGGAGNNWASGFSQGEKIHEDIFDIIDREADGSDSLEGFVLCHSIAGGTGSGLGSYLLERLNDRYPKKLVETYSVFPNQDEMSDVVVQPYNSLLTLKRLTQNADCVVVLDNTALNRIATDRLHIQNPSFSQINQLVSTIMSASTTTLRYPGYMNNDLIGLIASLIPTPRLHFLMTGYTPLTTDQSVASVRKTTVLDVMRRLLQPKNVMVSTGRDRQTNHCYIAILNIIQGEVDPTQVHKSLQRIRERKLANFIPWGPASIQVALSRKSPYLPSAHRVSGLMMANHTNISSLFERTCRQYDKLRKREAFLEQFRKEDIFKDNFDELDNSREIVQQLIDEYHAATRPDYISWGTQEQ</sequence>
<dbReference type="InterPro" id="IPR008280">
    <property type="entry name" value="Tub_FtsZ_C"/>
</dbReference>